<gene>
    <name evidence="1" type="ORF">GGD41_007321</name>
</gene>
<dbReference type="Proteomes" id="UP000572540">
    <property type="component" value="Unassembled WGS sequence"/>
</dbReference>
<accession>A0A7Y9WHS9</accession>
<reference evidence="1 2" key="1">
    <citation type="submission" date="2020-07" db="EMBL/GenBank/DDBJ databases">
        <title>Exploring microbial biodiversity for novel pathways involved in the catabolism of aromatic compounds derived from lignin.</title>
        <authorList>
            <person name="Elkins J."/>
        </authorList>
    </citation>
    <scope>NUCLEOTIDE SEQUENCE [LARGE SCALE GENOMIC DNA]</scope>
    <source>
        <strain evidence="1 2">H2C3B</strain>
    </source>
</reference>
<dbReference type="EMBL" id="JACCAU010000001">
    <property type="protein sequence ID" value="NYH20093.1"/>
    <property type="molecule type" value="Genomic_DNA"/>
</dbReference>
<dbReference type="RefSeq" id="WP_179759573.1">
    <property type="nucleotide sequence ID" value="NZ_JACCAU010000001.1"/>
</dbReference>
<sequence length="168" mass="18872">MKIFGRKLGKTPLFERANSKSIGDLRFMSTAAMERGLDGSEEYFANYFFAIYHCSPDEPAGINELREQLRQTHPTKVIQVGQRFVLSGQAAYVALASYYQALSACETLKDDSRVYARECLDRVTDVHHQSQSLPVPIDLTEGQLSQDPRLEFFTCVAISNGQVVLKES</sequence>
<name>A0A7Y9WHS9_9BURK</name>
<dbReference type="AlphaFoldDB" id="A0A7Y9WHS9"/>
<evidence type="ECO:0000313" key="2">
    <source>
        <dbReference type="Proteomes" id="UP000572540"/>
    </source>
</evidence>
<protein>
    <submittedName>
        <fullName evidence="1">Uncharacterized protein</fullName>
    </submittedName>
</protein>
<comment type="caution">
    <text evidence="1">The sequence shown here is derived from an EMBL/GenBank/DDBJ whole genome shotgun (WGS) entry which is preliminary data.</text>
</comment>
<evidence type="ECO:0000313" key="1">
    <source>
        <dbReference type="EMBL" id="NYH20093.1"/>
    </source>
</evidence>
<proteinExistence type="predicted"/>
<organism evidence="1 2">
    <name type="scientific">Paraburkholderia bryophila</name>
    <dbReference type="NCBI Taxonomy" id="420952"/>
    <lineage>
        <taxon>Bacteria</taxon>
        <taxon>Pseudomonadati</taxon>
        <taxon>Pseudomonadota</taxon>
        <taxon>Betaproteobacteria</taxon>
        <taxon>Burkholderiales</taxon>
        <taxon>Burkholderiaceae</taxon>
        <taxon>Paraburkholderia</taxon>
    </lineage>
</organism>